<dbReference type="GeneID" id="76205615"/>
<feature type="transmembrane region" description="Helical" evidence="1">
    <location>
        <begin position="280"/>
        <end position="301"/>
    </location>
</feature>
<reference evidence="4" key="2">
    <citation type="submission" date="2020-09" db="EMBL/GenBank/DDBJ databases">
        <authorList>
            <person name="Sun Q."/>
            <person name="Ohkuma M."/>
        </authorList>
    </citation>
    <scope>NUCLEOTIDE SEQUENCE</scope>
    <source>
        <strain evidence="4">JCM 11219</strain>
    </source>
</reference>
<feature type="transmembrane region" description="Helical" evidence="1">
    <location>
        <begin position="96"/>
        <end position="119"/>
    </location>
</feature>
<proteinExistence type="predicted"/>
<dbReference type="EMBL" id="AP026830">
    <property type="protein sequence ID" value="BDR90971.1"/>
    <property type="molecule type" value="Genomic_DNA"/>
</dbReference>
<gene>
    <name evidence="4" type="ORF">GCM10007112_15800</name>
    <name evidence="3" type="ORF">Vsou_00640</name>
</gene>
<dbReference type="Gene3D" id="1.20.1250.20">
    <property type="entry name" value="MFS general substrate transporter like domains"/>
    <property type="match status" value="2"/>
</dbReference>
<feature type="transmembrane region" description="Helical" evidence="1">
    <location>
        <begin position="366"/>
        <end position="384"/>
    </location>
</feature>
<dbReference type="AlphaFoldDB" id="A0A830EG67"/>
<dbReference type="EMBL" id="BMNM01000006">
    <property type="protein sequence ID" value="GGI79709.1"/>
    <property type="molecule type" value="Genomic_DNA"/>
</dbReference>
<keyword evidence="1" id="KW-0472">Membrane</keyword>
<dbReference type="SUPFAM" id="SSF103473">
    <property type="entry name" value="MFS general substrate transporter"/>
    <property type="match status" value="1"/>
</dbReference>
<organism evidence="4 5">
    <name type="scientific">Vulcanisaeta souniana JCM 11219</name>
    <dbReference type="NCBI Taxonomy" id="1293586"/>
    <lineage>
        <taxon>Archaea</taxon>
        <taxon>Thermoproteota</taxon>
        <taxon>Thermoprotei</taxon>
        <taxon>Thermoproteales</taxon>
        <taxon>Thermoproteaceae</taxon>
        <taxon>Vulcanisaeta</taxon>
    </lineage>
</organism>
<dbReference type="Pfam" id="PF07690">
    <property type="entry name" value="MFS_1"/>
    <property type="match status" value="1"/>
</dbReference>
<feature type="transmembrane region" description="Helical" evidence="1">
    <location>
        <begin position="307"/>
        <end position="327"/>
    </location>
</feature>
<dbReference type="InterPro" id="IPR036259">
    <property type="entry name" value="MFS_trans_sf"/>
</dbReference>
<dbReference type="OrthoDB" id="9393at2157"/>
<feature type="transmembrane region" description="Helical" evidence="1">
    <location>
        <begin position="72"/>
        <end position="90"/>
    </location>
</feature>
<reference evidence="4" key="1">
    <citation type="journal article" date="2014" name="Int. J. Syst. Evol. Microbiol.">
        <title>Complete genome sequence of Corynebacterium casei LMG S-19264T (=DSM 44701T), isolated from a smear-ripened cheese.</title>
        <authorList>
            <consortium name="US DOE Joint Genome Institute (JGI-PGF)"/>
            <person name="Walter F."/>
            <person name="Albersmeier A."/>
            <person name="Kalinowski J."/>
            <person name="Ruckert C."/>
        </authorList>
    </citation>
    <scope>NUCLEOTIDE SEQUENCE</scope>
    <source>
        <strain evidence="4">JCM 11219</strain>
    </source>
</reference>
<evidence type="ECO:0000256" key="1">
    <source>
        <dbReference type="SAM" id="Phobius"/>
    </source>
</evidence>
<feature type="transmembrane region" description="Helical" evidence="1">
    <location>
        <begin position="339"/>
        <end position="360"/>
    </location>
</feature>
<evidence type="ECO:0000313" key="4">
    <source>
        <dbReference type="EMBL" id="GGI79709.1"/>
    </source>
</evidence>
<keyword evidence="6" id="KW-1185">Reference proteome</keyword>
<evidence type="ECO:0000313" key="3">
    <source>
        <dbReference type="EMBL" id="BDR90971.1"/>
    </source>
</evidence>
<dbReference type="Proteomes" id="UP001060771">
    <property type="component" value="Chromosome"/>
</dbReference>
<reference evidence="3" key="4">
    <citation type="journal article" date="2023" name="Microbiol. Resour. Announc.">
        <title>Complete Genome Sequence of Vulcanisaeta souniana Strain IC-059, a Hyperthermophilic Archaeon Isolated from Hot Spring Water in Japan.</title>
        <authorList>
            <person name="Kato S."/>
            <person name="Itoh T."/>
            <person name="Wu L."/>
            <person name="Ma J."/>
            <person name="Ohkuma M."/>
        </authorList>
    </citation>
    <scope>NUCLEOTIDE SEQUENCE</scope>
    <source>
        <strain evidence="3">JCM 11219</strain>
    </source>
</reference>
<sequence length="402" mass="43082">MDPSDREVRWIAALMPYSVAVGPLSTLITLEIASLRGGPIDVGYAMSAGSAAGIIAPLLWGFLLDRYSSRRILTLGFLGTALFILVLAHAPSIPQIALYYASSSLFSSAVGVSMSFILVKSSGKLKLNESYSVLNFISSLGYLIGDVSAAVLSSFMDIKDILLIMGLLPITSFIWSLMKVPQVTGGAKTTMSGQVIKGQTREVSLGELIVLYVALTIFYFSSGIFNTLYPYGLRVGGLSKSWVMAIISVGMGIQIIGFMVTPRMIRILGGNAKASSNSLVLRGLSYFLIGLTASTPESMIITGLTLYPLAAGVAYSTFYTASSVMVFERLRNGEEGRGLGVYNLITGSAYLSGSLVSGYLANSISIGRSYMVAGAMLWISAYLFREIDRKRQTTGLIKTKIH</sequence>
<dbReference type="InterPro" id="IPR011701">
    <property type="entry name" value="MFS"/>
</dbReference>
<dbReference type="RefSeq" id="WP_188603451.1">
    <property type="nucleotide sequence ID" value="NZ_AP026830.1"/>
</dbReference>
<dbReference type="InterPro" id="IPR020846">
    <property type="entry name" value="MFS_dom"/>
</dbReference>
<feature type="transmembrane region" description="Helical" evidence="1">
    <location>
        <begin position="161"/>
        <end position="178"/>
    </location>
</feature>
<keyword evidence="1" id="KW-0812">Transmembrane</keyword>
<protein>
    <submittedName>
        <fullName evidence="4">MFS transporter</fullName>
    </submittedName>
</protein>
<dbReference type="PANTHER" id="PTHR23518">
    <property type="entry name" value="C-METHYLTRANSFERASE"/>
    <property type="match status" value="1"/>
</dbReference>
<dbReference type="GO" id="GO:0022857">
    <property type="term" value="F:transmembrane transporter activity"/>
    <property type="evidence" value="ECO:0007669"/>
    <property type="project" value="InterPro"/>
</dbReference>
<evidence type="ECO:0000313" key="6">
    <source>
        <dbReference type="Proteomes" id="UP001060771"/>
    </source>
</evidence>
<feature type="transmembrane region" description="Helical" evidence="1">
    <location>
        <begin position="241"/>
        <end position="260"/>
    </location>
</feature>
<feature type="transmembrane region" description="Helical" evidence="1">
    <location>
        <begin position="131"/>
        <end position="155"/>
    </location>
</feature>
<evidence type="ECO:0000259" key="2">
    <source>
        <dbReference type="PROSITE" id="PS50850"/>
    </source>
</evidence>
<accession>A0A830EG67</accession>
<evidence type="ECO:0000313" key="5">
    <source>
        <dbReference type="Proteomes" id="UP000657075"/>
    </source>
</evidence>
<keyword evidence="1" id="KW-1133">Transmembrane helix</keyword>
<feature type="domain" description="Major facilitator superfamily (MFS) profile" evidence="2">
    <location>
        <begin position="1"/>
        <end position="392"/>
    </location>
</feature>
<feature type="transmembrane region" description="Helical" evidence="1">
    <location>
        <begin position="42"/>
        <end position="60"/>
    </location>
</feature>
<dbReference type="Proteomes" id="UP000657075">
    <property type="component" value="Unassembled WGS sequence"/>
</dbReference>
<dbReference type="PROSITE" id="PS50850">
    <property type="entry name" value="MFS"/>
    <property type="match status" value="1"/>
</dbReference>
<feature type="transmembrane region" description="Helical" evidence="1">
    <location>
        <begin position="12"/>
        <end position="30"/>
    </location>
</feature>
<dbReference type="PANTHER" id="PTHR23518:SF2">
    <property type="entry name" value="MAJOR FACILITATOR SUPERFAMILY TRANSPORTER"/>
    <property type="match status" value="1"/>
</dbReference>
<reference evidence="6" key="3">
    <citation type="submission" date="2022-09" db="EMBL/GenBank/DDBJ databases">
        <title>Complete genome sequence of Vulcanisaeta souniana.</title>
        <authorList>
            <person name="Kato S."/>
            <person name="Itoh T."/>
            <person name="Ohkuma M."/>
        </authorList>
    </citation>
    <scope>NUCLEOTIDE SEQUENCE [LARGE SCALE GENOMIC DNA]</scope>
    <source>
        <strain evidence="6">JCM 11219</strain>
    </source>
</reference>
<feature type="transmembrane region" description="Helical" evidence="1">
    <location>
        <begin position="209"/>
        <end position="229"/>
    </location>
</feature>
<name>A0A830EG67_9CREN</name>